<evidence type="ECO:0000313" key="8">
    <source>
        <dbReference type="EMBL" id="CAE0771381.1"/>
    </source>
</evidence>
<dbReference type="SUPFAM" id="SSF48371">
    <property type="entry name" value="ARM repeat"/>
    <property type="match status" value="2"/>
</dbReference>
<feature type="region of interest" description="Disordered" evidence="5">
    <location>
        <begin position="548"/>
        <end position="583"/>
    </location>
</feature>
<proteinExistence type="predicted"/>
<dbReference type="EMBL" id="HBIZ01037607">
    <property type="protein sequence ID" value="CAE0771381.1"/>
    <property type="molecule type" value="Transcribed_RNA"/>
</dbReference>
<dbReference type="GO" id="GO:0000502">
    <property type="term" value="C:proteasome complex"/>
    <property type="evidence" value="ECO:0007669"/>
    <property type="project" value="UniProtKB-KW"/>
</dbReference>
<reference evidence="8" key="1">
    <citation type="submission" date="2021-01" db="EMBL/GenBank/DDBJ databases">
        <authorList>
            <person name="Corre E."/>
            <person name="Pelletier E."/>
            <person name="Niang G."/>
            <person name="Scheremetjew M."/>
            <person name="Finn R."/>
            <person name="Kale V."/>
            <person name="Holt S."/>
            <person name="Cochrane G."/>
            <person name="Meng A."/>
            <person name="Brown T."/>
            <person name="Cohen L."/>
        </authorList>
    </citation>
    <scope>NUCLEOTIDE SEQUENCE</scope>
    <source>
        <strain evidence="8">CCMP645</strain>
    </source>
</reference>
<evidence type="ECO:0000256" key="1">
    <source>
        <dbReference type="ARBA" id="ARBA00004496"/>
    </source>
</evidence>
<evidence type="ECO:0000256" key="3">
    <source>
        <dbReference type="ARBA" id="ARBA00022737"/>
    </source>
</evidence>
<dbReference type="InterPro" id="IPR024372">
    <property type="entry name" value="Ecm29_N"/>
</dbReference>
<dbReference type="GO" id="GO:0043248">
    <property type="term" value="P:proteasome assembly"/>
    <property type="evidence" value="ECO:0007669"/>
    <property type="project" value="InterPro"/>
</dbReference>
<dbReference type="PANTHER" id="PTHR23346">
    <property type="entry name" value="TRANSLATIONAL ACTIVATOR GCN1-RELATED"/>
    <property type="match status" value="1"/>
</dbReference>
<dbReference type="PANTHER" id="PTHR23346:SF19">
    <property type="entry name" value="PROTEASOME ADAPTER AND SCAFFOLD PROTEIN ECM29"/>
    <property type="match status" value="1"/>
</dbReference>
<evidence type="ECO:0000256" key="4">
    <source>
        <dbReference type="ARBA" id="ARBA00022942"/>
    </source>
</evidence>
<keyword evidence="3" id="KW-0677">Repeat</keyword>
<dbReference type="InterPro" id="IPR055443">
    <property type="entry name" value="HEAT_ECM29"/>
</dbReference>
<keyword evidence="2" id="KW-0963">Cytoplasm</keyword>
<dbReference type="GO" id="GO:0036503">
    <property type="term" value="P:ERAD pathway"/>
    <property type="evidence" value="ECO:0007669"/>
    <property type="project" value="TreeGrafter"/>
</dbReference>
<feature type="domain" description="Proteasome component Ecm29 N-terminal" evidence="6">
    <location>
        <begin position="11"/>
        <end position="534"/>
    </location>
</feature>
<dbReference type="Pfam" id="PF13001">
    <property type="entry name" value="ECM29_N"/>
    <property type="match status" value="1"/>
</dbReference>
<comment type="subcellular location">
    <subcellularLocation>
        <location evidence="1">Cytoplasm</location>
    </subcellularLocation>
</comment>
<gene>
    <name evidence="8" type="ORF">PCAR00345_LOCUS23993</name>
</gene>
<feature type="compositionally biased region" description="Basic and acidic residues" evidence="5">
    <location>
        <begin position="974"/>
        <end position="983"/>
    </location>
</feature>
<dbReference type="Pfam" id="PF24492">
    <property type="entry name" value="HEAT_ECM29"/>
    <property type="match status" value="1"/>
</dbReference>
<dbReference type="GO" id="GO:0005634">
    <property type="term" value="C:nucleus"/>
    <property type="evidence" value="ECO:0007669"/>
    <property type="project" value="TreeGrafter"/>
</dbReference>
<evidence type="ECO:0000259" key="7">
    <source>
        <dbReference type="Pfam" id="PF24492"/>
    </source>
</evidence>
<sequence>MASEASLLAKLEQAELRFGLADDEKLAKLLDPALPNILGFLASSSAQVRSKVMAILSHLNKRLKGDTSIALPLRALSKQFLNPATVSFVGNFSLVYIEMGIGRVPASERGRIVSPLLVGASQRTAQQQETLLQLLIAALPSLPLPTTAAQIDESLPFLHGDERQADRKLVLAWLLDLLLYMPPLTRTLPAAENAPAAAAAAPPGLSPAAAKRICGKLSPEEVQGEMLAAKMAVLRLLGASRGSAERQSPPLFTAAETLPHLVVGSCDSNGDVSLLAEGLLRKLGKVDIDSASVIDALCALVLGELPGAAGTAGAGATDPQTQRRAASVAVRVKAIGYLSRSVAAASHFPATLQAVFHAIFGADSTPKLQEAGCQLAQWMAQHASAPLLEAAGAHLLMGLLRVLRGEATPTLRRDAKEAIAMRCACYGALALLCRRTPSLLRKDETLPVDLFRALADEDGGARTPLHEALSALADVHAQNGRRRALPARTVSSLRALLLSAATDSAPHARLAAMTWASKVFPADDAPSRYLGLLGVADERAEVKEAARKVLRGDEDGGDRGHGGTQHDGSADAAKGEADADATPLRVGERVLHTDSSGVARLATVLQAHTDDASAQYYTVCFDGAACDAERSTERSRLKRARIARPPLATLLSIVMRKSALGLSAEIEQTWVAPADSSAAAAAAWLHDAAALPEAALPETIRYLRDCLQREADALARAQQEASADTSMKDSSVEGRKAPASAKLALGARVNALFGADSEGGARTGRQLLSLLERSLRSAEASRELVGEATAALFALVSASETQHAARSGSLSGWPLAKPVADAVVWLQPLILTKPSLDDAAQRTLARIVGVSSAADASDAAADALIGVTAKLPTQDMACAAANELRRGLGAVLLTGYICSQQAKRLRDSGAVAAPEISRLHDAASAAVCALAALLSHRQPLIASAASSAIGVIGESAPLPLPEGEPEAVAGEDSAAVKDKEEKSVAMPPSQEKEQKTADTQQVETDGKKNGEGAQGAAERPPPADKAAIVRELKLLLPKEKTREAAVEAIGQILSGEPHATFRNSALEALFALASTKDIALHLKVGEALALAAVAEPAAVTDASGAAPNQATTAPPPLPQIKPPKDPAFSVDMPFAERQAAAEKAGVAEAGLRLMSFVLHRVLLQYAVDWAPLVRQAAAAWLLSILRKAQGAPELRDAAVHVQRVLVGLLADSQELTQELAAKGLSALFDSCDEATKSAILQQLVRGLQSTRAANAAASGGDMATYQELSEIAASAGQPQLVYKLMECATTSAVWNTRKGVAFALAEQSQDHLKEHLPKLVPTLYRYTFDPNPKVSVAMRQLWTSLVSDPKKVLDEHFGAVLQHMCDGLIDRLWRARESSSLALAELLPGRSLIQVRPQLVDLHVRLMRAMDDVKETVRNAAATAWRALCSTCLRLSDGAHVSEAAAAEVLALVLPVLLESGLGNATEEVRRLCTKQLLKLCQVAGAHLAPFTTRIVPYLLENLSGLEDPMLNYLQLQAANVGVSEQALEAARVKAVRDSDCFSALEQCLKVMDETRAEAILPQLSNLLVRGTGLPTRTATARFLMQLAQAQPILLRKHAMPLLRTLKQAILEERSGAARRAYASCAAAMARAAPPEPLGELLQGMLARYADGAGAEEEERLVIASLVRELQRSASDAMAKVLVDWLPMAFVGRHEPRWESERAVPGEKDEDGKLAAVWREAYDEAGGNAGAVTAHLPEVLALLRAFTDGVSWALRRAAAFALLEMSTLSNGALMKRPEQAEMRKLAEMLCDGRKMREREAVVPKLQAAFKLVAPAPSAAQPIASADM</sequence>
<dbReference type="GO" id="GO:0005737">
    <property type="term" value="C:cytoplasm"/>
    <property type="evidence" value="ECO:0007669"/>
    <property type="project" value="UniProtKB-SubCell"/>
</dbReference>
<evidence type="ECO:0000256" key="2">
    <source>
        <dbReference type="ARBA" id="ARBA00022490"/>
    </source>
</evidence>
<protein>
    <recommendedName>
        <fullName evidence="9">Non-specific serine/threonine protein kinase</fullName>
    </recommendedName>
</protein>
<evidence type="ECO:0000256" key="5">
    <source>
        <dbReference type="SAM" id="MobiDB-lite"/>
    </source>
</evidence>
<feature type="compositionally biased region" description="Basic and acidic residues" evidence="5">
    <location>
        <begin position="548"/>
        <end position="561"/>
    </location>
</feature>
<evidence type="ECO:0000259" key="6">
    <source>
        <dbReference type="Pfam" id="PF13001"/>
    </source>
</evidence>
<dbReference type="InterPro" id="IPR016024">
    <property type="entry name" value="ARM-type_fold"/>
</dbReference>
<dbReference type="Gene3D" id="1.25.10.10">
    <property type="entry name" value="Leucine-rich Repeat Variant"/>
    <property type="match status" value="3"/>
</dbReference>
<dbReference type="InterPro" id="IPR011989">
    <property type="entry name" value="ARM-like"/>
</dbReference>
<feature type="domain" description="Proteasome adapter and scaffold protein ECM29 HEAT-repeat" evidence="7">
    <location>
        <begin position="1488"/>
        <end position="1649"/>
    </location>
</feature>
<dbReference type="GO" id="GO:0060090">
    <property type="term" value="F:molecular adaptor activity"/>
    <property type="evidence" value="ECO:0007669"/>
    <property type="project" value="InterPro"/>
</dbReference>
<keyword evidence="4" id="KW-0647">Proteasome</keyword>
<feature type="region of interest" description="Disordered" evidence="5">
    <location>
        <begin position="960"/>
        <end position="1024"/>
    </location>
</feature>
<name>A0A7S4BN83_CHRCT</name>
<organism evidence="8">
    <name type="scientific">Chrysotila carterae</name>
    <name type="common">Marine alga</name>
    <name type="synonym">Syracosphaera carterae</name>
    <dbReference type="NCBI Taxonomy" id="13221"/>
    <lineage>
        <taxon>Eukaryota</taxon>
        <taxon>Haptista</taxon>
        <taxon>Haptophyta</taxon>
        <taxon>Prymnesiophyceae</taxon>
        <taxon>Isochrysidales</taxon>
        <taxon>Isochrysidaceae</taxon>
        <taxon>Chrysotila</taxon>
    </lineage>
</organism>
<evidence type="ECO:0008006" key="9">
    <source>
        <dbReference type="Google" id="ProtNLM"/>
    </source>
</evidence>
<accession>A0A7S4BN83</accession>